<feature type="domain" description="AAA" evidence="20">
    <location>
        <begin position="562"/>
        <end position="703"/>
    </location>
</feature>
<evidence type="ECO:0000256" key="2">
    <source>
        <dbReference type="ARBA" id="ARBA00007316"/>
    </source>
</evidence>
<evidence type="ECO:0000256" key="3">
    <source>
        <dbReference type="ARBA" id="ARBA00008883"/>
    </source>
</evidence>
<evidence type="ECO:0000256" key="17">
    <source>
        <dbReference type="SAM" id="MobiDB-lite"/>
    </source>
</evidence>
<dbReference type="EC" id="2.7.10.2" evidence="4"/>
<dbReference type="RefSeq" id="WP_147847884.1">
    <property type="nucleotide sequence ID" value="NZ_VDUZ01000016.1"/>
</dbReference>
<reference evidence="22 23" key="1">
    <citation type="submission" date="2019-06" db="EMBL/GenBank/DDBJ databases">
        <title>New taxonomy in bacterial strain CC-CFT640, isolated from vineyard.</title>
        <authorList>
            <person name="Lin S.-Y."/>
            <person name="Tsai C.-F."/>
            <person name="Young C.-C."/>
        </authorList>
    </citation>
    <scope>NUCLEOTIDE SEQUENCE [LARGE SCALE GENOMIC DNA]</scope>
    <source>
        <strain evidence="22 23">CC-CFT640</strain>
    </source>
</reference>
<dbReference type="InterPro" id="IPR005702">
    <property type="entry name" value="Wzc-like_C"/>
</dbReference>
<name>A0A5C8PLZ1_9HYPH</name>
<dbReference type="Pfam" id="PF13614">
    <property type="entry name" value="AAA_31"/>
    <property type="match status" value="1"/>
</dbReference>
<feature type="compositionally biased region" description="Gly residues" evidence="17">
    <location>
        <begin position="27"/>
        <end position="37"/>
    </location>
</feature>
<dbReference type="OrthoDB" id="230260at2"/>
<keyword evidence="8 18" id="KW-0812">Transmembrane</keyword>
<evidence type="ECO:0000256" key="5">
    <source>
        <dbReference type="ARBA" id="ARBA00022475"/>
    </source>
</evidence>
<dbReference type="InterPro" id="IPR032807">
    <property type="entry name" value="GNVR"/>
</dbReference>
<dbReference type="GO" id="GO:0004715">
    <property type="term" value="F:non-membrane spanning protein tyrosine kinase activity"/>
    <property type="evidence" value="ECO:0007669"/>
    <property type="project" value="UniProtKB-EC"/>
</dbReference>
<evidence type="ECO:0000256" key="11">
    <source>
        <dbReference type="ARBA" id="ARBA00022840"/>
    </source>
</evidence>
<evidence type="ECO:0000256" key="1">
    <source>
        <dbReference type="ARBA" id="ARBA00004429"/>
    </source>
</evidence>
<feature type="domain" description="Polysaccharide chain length determinant N-terminal" evidence="19">
    <location>
        <begin position="40"/>
        <end position="97"/>
    </location>
</feature>
<evidence type="ECO:0000259" key="19">
    <source>
        <dbReference type="Pfam" id="PF02706"/>
    </source>
</evidence>
<keyword evidence="14" id="KW-0829">Tyrosine-protein kinase</keyword>
<evidence type="ECO:0000256" key="18">
    <source>
        <dbReference type="SAM" id="Phobius"/>
    </source>
</evidence>
<evidence type="ECO:0000256" key="9">
    <source>
        <dbReference type="ARBA" id="ARBA00022741"/>
    </source>
</evidence>
<dbReference type="GO" id="GO:0005886">
    <property type="term" value="C:plasma membrane"/>
    <property type="evidence" value="ECO:0007669"/>
    <property type="project" value="UniProtKB-SubCell"/>
</dbReference>
<evidence type="ECO:0000256" key="4">
    <source>
        <dbReference type="ARBA" id="ARBA00011903"/>
    </source>
</evidence>
<feature type="coiled-coil region" evidence="16">
    <location>
        <begin position="252"/>
        <end position="279"/>
    </location>
</feature>
<keyword evidence="10 22" id="KW-0418">Kinase</keyword>
<dbReference type="EMBL" id="VDUZ01000016">
    <property type="protein sequence ID" value="TXL74841.1"/>
    <property type="molecule type" value="Genomic_DNA"/>
</dbReference>
<sequence>MANVSRLQTGYNNLPAETPQPLPAPPGGGGGDDGGSGISARQILGTLRRHKLLIGGLALVGTTIAWLVANQLAPVYQAQADMVVEPQSRDIMRPSMDSTQQPIDYRVMETEASKLRGERLARQTVLALGLDKSPLYNPELAPPEQSRLRAIFQPVLQILRLSDAPAKPQVSPDEVERRLAAMTPEARERLVAQIADAWLGGLSTQTNPNSLVLTVRFRAADPHIAAASVNQAIRTYIDDQKKEKSEGPLEMMKFLSGRIDDARAKVVEAERNLAKFRADNAMYDTSDASSLTKTLADVRAQLLAAEQVATQRELGVKQGVSADGAGSGLLADVASAEKEFQAVASYAAPGHPEYMKAAKRLAAVRARLNEERQRSATNLQAEAKAARENANKLKAEVDRLERELKRQTEGSAQLRALQTELDTAKQLYSTLLTRLQEVNVLASVDKKGDAKQINEATAPVFPIAPRKELIVLMAFMASLALGVGLSIGIELMDSGFRSVHQLEQQTGVAALGMVPYQSAGRLRRGHKPWLNVVDKPNSAFSEALRTIRTGIALSSADHPQRTVVVTSSVPGEGKTTTALSLAAASAASGARTLIIDCDMRQPSLHKNLAVENDAGLAEFLSGQRDLEDLVQVEPKTGLYYVVAGKRPPSPTDLLGSLRMRRLLQQLGDAFDLVVLDSPPVLAVSDALLLVRQTDTTIFVVRWEKTRRDVATTGIKMVYEAGARLSGIVLSQVDLRRHAQYDYTDSGAYYYRGYRRYYGDG</sequence>
<evidence type="ECO:0000259" key="20">
    <source>
        <dbReference type="Pfam" id="PF13614"/>
    </source>
</evidence>
<dbReference type="PANTHER" id="PTHR32309:SF13">
    <property type="entry name" value="FERRIC ENTEROBACTIN TRANSPORT PROTEIN FEPE"/>
    <property type="match status" value="1"/>
</dbReference>
<evidence type="ECO:0000256" key="13">
    <source>
        <dbReference type="ARBA" id="ARBA00023136"/>
    </source>
</evidence>
<keyword evidence="12 18" id="KW-1133">Transmembrane helix</keyword>
<evidence type="ECO:0000256" key="10">
    <source>
        <dbReference type="ARBA" id="ARBA00022777"/>
    </source>
</evidence>
<keyword evidence="5" id="KW-1003">Cell membrane</keyword>
<dbReference type="Pfam" id="PF13807">
    <property type="entry name" value="GNVR"/>
    <property type="match status" value="1"/>
</dbReference>
<evidence type="ECO:0000256" key="6">
    <source>
        <dbReference type="ARBA" id="ARBA00022519"/>
    </source>
</evidence>
<keyword evidence="11" id="KW-0067">ATP-binding</keyword>
<keyword evidence="23" id="KW-1185">Reference proteome</keyword>
<dbReference type="Gene3D" id="3.40.50.300">
    <property type="entry name" value="P-loop containing nucleotide triphosphate hydrolases"/>
    <property type="match status" value="1"/>
</dbReference>
<protein>
    <recommendedName>
        <fullName evidence="4">non-specific protein-tyrosine kinase</fullName>
        <ecNumber evidence="4">2.7.10.2</ecNumber>
    </recommendedName>
</protein>
<gene>
    <name evidence="22" type="ORF">FHP25_15630</name>
</gene>
<evidence type="ECO:0000313" key="23">
    <source>
        <dbReference type="Proteomes" id="UP000321638"/>
    </source>
</evidence>
<accession>A0A5C8PLZ1</accession>
<evidence type="ECO:0000256" key="12">
    <source>
        <dbReference type="ARBA" id="ARBA00022989"/>
    </source>
</evidence>
<dbReference type="SUPFAM" id="SSF52540">
    <property type="entry name" value="P-loop containing nucleoside triphosphate hydrolases"/>
    <property type="match status" value="1"/>
</dbReference>
<comment type="similarity">
    <text evidence="2">Belongs to the CpsD/CapB family.</text>
</comment>
<dbReference type="InterPro" id="IPR050445">
    <property type="entry name" value="Bact_polysacc_biosynth/exp"/>
</dbReference>
<dbReference type="PANTHER" id="PTHR32309">
    <property type="entry name" value="TYROSINE-PROTEIN KINASE"/>
    <property type="match status" value="1"/>
</dbReference>
<keyword evidence="13 18" id="KW-0472">Membrane</keyword>
<evidence type="ECO:0000256" key="7">
    <source>
        <dbReference type="ARBA" id="ARBA00022679"/>
    </source>
</evidence>
<comment type="similarity">
    <text evidence="3">Belongs to the etk/wzc family.</text>
</comment>
<proteinExistence type="inferred from homology"/>
<dbReference type="GO" id="GO:0005524">
    <property type="term" value="F:ATP binding"/>
    <property type="evidence" value="ECO:0007669"/>
    <property type="project" value="UniProtKB-KW"/>
</dbReference>
<comment type="subcellular location">
    <subcellularLocation>
        <location evidence="1">Cell inner membrane</location>
        <topology evidence="1">Multi-pass membrane protein</topology>
    </subcellularLocation>
</comment>
<feature type="coiled-coil region" evidence="16">
    <location>
        <begin position="354"/>
        <end position="434"/>
    </location>
</feature>
<keyword evidence="6" id="KW-0997">Cell inner membrane</keyword>
<dbReference type="InterPro" id="IPR003856">
    <property type="entry name" value="LPS_length_determ_N"/>
</dbReference>
<evidence type="ECO:0000259" key="21">
    <source>
        <dbReference type="Pfam" id="PF13807"/>
    </source>
</evidence>
<evidence type="ECO:0000313" key="22">
    <source>
        <dbReference type="EMBL" id="TXL74841.1"/>
    </source>
</evidence>
<organism evidence="22 23">
    <name type="scientific">Vineibacter terrae</name>
    <dbReference type="NCBI Taxonomy" id="2586908"/>
    <lineage>
        <taxon>Bacteria</taxon>
        <taxon>Pseudomonadati</taxon>
        <taxon>Pseudomonadota</taxon>
        <taxon>Alphaproteobacteria</taxon>
        <taxon>Hyphomicrobiales</taxon>
        <taxon>Vineibacter</taxon>
    </lineage>
</organism>
<evidence type="ECO:0000256" key="15">
    <source>
        <dbReference type="ARBA" id="ARBA00051245"/>
    </source>
</evidence>
<comment type="catalytic activity">
    <reaction evidence="15">
        <text>L-tyrosyl-[protein] + ATP = O-phospho-L-tyrosyl-[protein] + ADP + H(+)</text>
        <dbReference type="Rhea" id="RHEA:10596"/>
        <dbReference type="Rhea" id="RHEA-COMP:10136"/>
        <dbReference type="Rhea" id="RHEA-COMP:20101"/>
        <dbReference type="ChEBI" id="CHEBI:15378"/>
        <dbReference type="ChEBI" id="CHEBI:30616"/>
        <dbReference type="ChEBI" id="CHEBI:46858"/>
        <dbReference type="ChEBI" id="CHEBI:61978"/>
        <dbReference type="ChEBI" id="CHEBI:456216"/>
        <dbReference type="EC" id="2.7.10.2"/>
    </reaction>
</comment>
<keyword evidence="9" id="KW-0547">Nucleotide-binding</keyword>
<dbReference type="Pfam" id="PF02706">
    <property type="entry name" value="Wzz"/>
    <property type="match status" value="1"/>
</dbReference>
<keyword evidence="16" id="KW-0175">Coiled coil</keyword>
<evidence type="ECO:0000256" key="8">
    <source>
        <dbReference type="ARBA" id="ARBA00022692"/>
    </source>
</evidence>
<dbReference type="InterPro" id="IPR025669">
    <property type="entry name" value="AAA_dom"/>
</dbReference>
<feature type="transmembrane region" description="Helical" evidence="18">
    <location>
        <begin position="52"/>
        <end position="69"/>
    </location>
</feature>
<evidence type="ECO:0000256" key="16">
    <source>
        <dbReference type="SAM" id="Coils"/>
    </source>
</evidence>
<dbReference type="CDD" id="cd05387">
    <property type="entry name" value="BY-kinase"/>
    <property type="match status" value="1"/>
</dbReference>
<dbReference type="NCBIfam" id="TIGR01007">
    <property type="entry name" value="eps_fam"/>
    <property type="match status" value="1"/>
</dbReference>
<dbReference type="Proteomes" id="UP000321638">
    <property type="component" value="Unassembled WGS sequence"/>
</dbReference>
<dbReference type="AlphaFoldDB" id="A0A5C8PLZ1"/>
<feature type="domain" description="Tyrosine-protein kinase G-rich" evidence="21">
    <location>
        <begin position="416"/>
        <end position="486"/>
    </location>
</feature>
<evidence type="ECO:0000256" key="14">
    <source>
        <dbReference type="ARBA" id="ARBA00023137"/>
    </source>
</evidence>
<feature type="compositionally biased region" description="Polar residues" evidence="17">
    <location>
        <begin position="1"/>
        <end position="12"/>
    </location>
</feature>
<feature type="region of interest" description="Disordered" evidence="17">
    <location>
        <begin position="1"/>
        <end position="37"/>
    </location>
</feature>
<keyword evidence="7 22" id="KW-0808">Transferase</keyword>
<dbReference type="InterPro" id="IPR027417">
    <property type="entry name" value="P-loop_NTPase"/>
</dbReference>
<comment type="caution">
    <text evidence="22">The sequence shown here is derived from an EMBL/GenBank/DDBJ whole genome shotgun (WGS) entry which is preliminary data.</text>
</comment>